<name>A0A101LV44_PICGL</name>
<geneLocation type="mitochondrion" evidence="1"/>
<comment type="caution">
    <text evidence="1">The sequence shown here is derived from an EMBL/GenBank/DDBJ whole genome shotgun (WGS) entry which is preliminary data.</text>
</comment>
<reference evidence="1" key="1">
    <citation type="journal article" date="2015" name="Genome Biol. Evol.">
        <title>Organellar Genomes of White Spruce (Picea glauca): Assembly and Annotation.</title>
        <authorList>
            <person name="Jackman S.D."/>
            <person name="Warren R.L."/>
            <person name="Gibb E.A."/>
            <person name="Vandervalk B.P."/>
            <person name="Mohamadi H."/>
            <person name="Chu J."/>
            <person name="Raymond A."/>
            <person name="Pleasance S."/>
            <person name="Coope R."/>
            <person name="Wildung M.R."/>
            <person name="Ritland C.E."/>
            <person name="Bousquet J."/>
            <person name="Jones S.J."/>
            <person name="Bohlmann J."/>
            <person name="Birol I."/>
        </authorList>
    </citation>
    <scope>NUCLEOTIDE SEQUENCE [LARGE SCALE GENOMIC DNA]</scope>
    <source>
        <tissue evidence="1">Flushing bud</tissue>
    </source>
</reference>
<proteinExistence type="predicted"/>
<dbReference type="AlphaFoldDB" id="A0A101LV44"/>
<gene>
    <name evidence="1" type="ORF">ABT39_MTgene2032</name>
</gene>
<accession>A0A101LV44</accession>
<sequence>MAIPIPPMITPILPMSIPRSRPTIIPKPILLSYCEIIPRLSMVILRPRPMSIPISMLLLS</sequence>
<evidence type="ECO:0000313" key="1">
    <source>
        <dbReference type="EMBL" id="KUM45929.1"/>
    </source>
</evidence>
<organism evidence="1">
    <name type="scientific">Picea glauca</name>
    <name type="common">White spruce</name>
    <name type="synonym">Pinus glauca</name>
    <dbReference type="NCBI Taxonomy" id="3330"/>
    <lineage>
        <taxon>Eukaryota</taxon>
        <taxon>Viridiplantae</taxon>
        <taxon>Streptophyta</taxon>
        <taxon>Embryophyta</taxon>
        <taxon>Tracheophyta</taxon>
        <taxon>Spermatophyta</taxon>
        <taxon>Pinopsida</taxon>
        <taxon>Pinidae</taxon>
        <taxon>Conifers I</taxon>
        <taxon>Pinales</taxon>
        <taxon>Pinaceae</taxon>
        <taxon>Picea</taxon>
    </lineage>
</organism>
<dbReference type="EMBL" id="LKAM01000014">
    <property type="protein sequence ID" value="KUM45929.1"/>
    <property type="molecule type" value="Genomic_DNA"/>
</dbReference>
<keyword evidence="1" id="KW-0496">Mitochondrion</keyword>
<protein>
    <submittedName>
        <fullName evidence="1">Uncharacterized protein</fullName>
    </submittedName>
</protein>